<protein>
    <submittedName>
        <fullName evidence="2">Unannotated protein</fullName>
    </submittedName>
</protein>
<name>A0A6J6T408_9ZZZZ</name>
<dbReference type="InterPro" id="IPR055878">
    <property type="entry name" value="DUF7455"/>
</dbReference>
<dbReference type="EMBL" id="CAEZYS010000143">
    <property type="protein sequence ID" value="CAB4741673.1"/>
    <property type="molecule type" value="Genomic_DNA"/>
</dbReference>
<organism evidence="2">
    <name type="scientific">freshwater metagenome</name>
    <dbReference type="NCBI Taxonomy" id="449393"/>
    <lineage>
        <taxon>unclassified sequences</taxon>
        <taxon>metagenomes</taxon>
        <taxon>ecological metagenomes</taxon>
    </lineage>
</organism>
<reference evidence="2" key="1">
    <citation type="submission" date="2020-05" db="EMBL/GenBank/DDBJ databases">
        <authorList>
            <person name="Chiriac C."/>
            <person name="Salcher M."/>
            <person name="Ghai R."/>
            <person name="Kavagutti S V."/>
        </authorList>
    </citation>
    <scope>NUCLEOTIDE SEQUENCE</scope>
</reference>
<feature type="domain" description="DUF7455" evidence="1">
    <location>
        <begin position="20"/>
        <end position="64"/>
    </location>
</feature>
<dbReference type="AlphaFoldDB" id="A0A6J6T408"/>
<dbReference type="Pfam" id="PF24254">
    <property type="entry name" value="DUF7455"/>
    <property type="match status" value="1"/>
</dbReference>
<evidence type="ECO:0000259" key="1">
    <source>
        <dbReference type="Pfam" id="PF24254"/>
    </source>
</evidence>
<gene>
    <name evidence="2" type="ORF">UFOPK2782_00958</name>
</gene>
<evidence type="ECO:0000313" key="2">
    <source>
        <dbReference type="EMBL" id="CAB4741673.1"/>
    </source>
</evidence>
<proteinExistence type="predicted"/>
<sequence>MSPQTISTVEIENEFFHRNTYCDGCGARAVYRIIFTFGHLDFCRHHFRKNEFKLCTESLKVLTHETEEEANSA</sequence>
<accession>A0A6J6T408</accession>